<organism evidence="4 5">
    <name type="scientific">Tritrichomonas foetus</name>
    <dbReference type="NCBI Taxonomy" id="1144522"/>
    <lineage>
        <taxon>Eukaryota</taxon>
        <taxon>Metamonada</taxon>
        <taxon>Parabasalia</taxon>
        <taxon>Tritrichomonadida</taxon>
        <taxon>Tritrichomonadidae</taxon>
        <taxon>Tritrichomonas</taxon>
    </lineage>
</organism>
<dbReference type="InterPro" id="IPR036322">
    <property type="entry name" value="WD40_repeat_dom_sf"/>
</dbReference>
<dbReference type="VEuPathDB" id="TrichDB:TRFO_07355"/>
<comment type="similarity">
    <text evidence="3">Belongs to the WD repeat PROPPIN family.</text>
</comment>
<dbReference type="AlphaFoldDB" id="A0A1J4JWA1"/>
<accession>A0A1J4JWA1</accession>
<dbReference type="InterPro" id="IPR001680">
    <property type="entry name" value="WD40_rpt"/>
</dbReference>
<evidence type="ECO:0000313" key="4">
    <source>
        <dbReference type="EMBL" id="OHT01804.1"/>
    </source>
</evidence>
<reference evidence="4" key="1">
    <citation type="submission" date="2016-10" db="EMBL/GenBank/DDBJ databases">
        <authorList>
            <person name="Benchimol M."/>
            <person name="Almeida L.G."/>
            <person name="Vasconcelos A.T."/>
            <person name="Perreira-Neves A."/>
            <person name="Rosa I.A."/>
            <person name="Tasca T."/>
            <person name="Bogo M.R."/>
            <person name="de Souza W."/>
        </authorList>
    </citation>
    <scope>NUCLEOTIDE SEQUENCE [LARGE SCALE GENOMIC DNA]</scope>
    <source>
        <strain evidence="4">K</strain>
    </source>
</reference>
<protein>
    <submittedName>
        <fullName evidence="4">WD repeat domain phosphoinositide-interacting protein 3-like protein</fullName>
    </submittedName>
</protein>
<proteinExistence type="inferred from homology"/>
<dbReference type="SMART" id="SM00320">
    <property type="entry name" value="WD40"/>
    <property type="match status" value="2"/>
</dbReference>
<dbReference type="InterPro" id="IPR048720">
    <property type="entry name" value="PROPPIN"/>
</dbReference>
<dbReference type="Pfam" id="PF21032">
    <property type="entry name" value="PROPPIN"/>
    <property type="match status" value="1"/>
</dbReference>
<evidence type="ECO:0000313" key="5">
    <source>
        <dbReference type="Proteomes" id="UP000179807"/>
    </source>
</evidence>
<keyword evidence="1" id="KW-0853">WD repeat</keyword>
<dbReference type="GeneID" id="94828334"/>
<sequence>MSDITSISLSNDSSSFAICYLNTFHVYSTHPIKRKYQKEFPKSKLRNISTTSDGTFVAFVAKNKEVSTVYLWNNFYGECHCKIEFRANVTNILLTPQLMLIALDDSFCIYNIQTKSMQLEQKTYENPKGAADLCTSSDGLLLAVCGKQMGYVQVLEYGSVNPPINFQAAKHPITQLKFSPDSSLLATASEKGTLIRIFDSMTGTALCIFRRGALTSSILSMSFSPNNHHLIAVSENGTIHLFPADARNANQNDPPRAIAKFKIDKSSLISSSFRSENELIVLAGTGHIYLVDCSQGTLDLVKKSLAFEI</sequence>
<dbReference type="OrthoDB" id="1667587at2759"/>
<evidence type="ECO:0000256" key="1">
    <source>
        <dbReference type="ARBA" id="ARBA00022574"/>
    </source>
</evidence>
<evidence type="ECO:0000256" key="2">
    <source>
        <dbReference type="ARBA" id="ARBA00022737"/>
    </source>
</evidence>
<dbReference type="EMBL" id="MLAK01000893">
    <property type="protein sequence ID" value="OHT01804.1"/>
    <property type="molecule type" value="Genomic_DNA"/>
</dbReference>
<dbReference type="GO" id="GO:0005737">
    <property type="term" value="C:cytoplasm"/>
    <property type="evidence" value="ECO:0007669"/>
    <property type="project" value="UniProtKB-ARBA"/>
</dbReference>
<keyword evidence="2" id="KW-0677">Repeat</keyword>
<gene>
    <name evidence="4" type="ORF">TRFO_07355</name>
</gene>
<evidence type="ECO:0000256" key="3">
    <source>
        <dbReference type="ARBA" id="ARBA00025740"/>
    </source>
</evidence>
<name>A0A1J4JWA1_9EUKA</name>
<dbReference type="RefSeq" id="XP_068354940.1">
    <property type="nucleotide sequence ID" value="XM_068493630.1"/>
</dbReference>
<dbReference type="InterPro" id="IPR015943">
    <property type="entry name" value="WD40/YVTN_repeat-like_dom_sf"/>
</dbReference>
<dbReference type="Gene3D" id="2.130.10.10">
    <property type="entry name" value="YVTN repeat-like/Quinoprotein amine dehydrogenase"/>
    <property type="match status" value="1"/>
</dbReference>
<dbReference type="SUPFAM" id="SSF50978">
    <property type="entry name" value="WD40 repeat-like"/>
    <property type="match status" value="1"/>
</dbReference>
<comment type="caution">
    <text evidence="4">The sequence shown here is derived from an EMBL/GenBank/DDBJ whole genome shotgun (WGS) entry which is preliminary data.</text>
</comment>
<dbReference type="Proteomes" id="UP000179807">
    <property type="component" value="Unassembled WGS sequence"/>
</dbReference>
<dbReference type="PANTHER" id="PTHR11227">
    <property type="entry name" value="WD-REPEAT PROTEIN INTERACTING WITH PHOSPHOINOSIDES WIPI -RELATED"/>
    <property type="match status" value="1"/>
</dbReference>
<keyword evidence="5" id="KW-1185">Reference proteome</keyword>